<proteinExistence type="predicted"/>
<evidence type="ECO:0000313" key="5">
    <source>
        <dbReference type="EMBL" id="MDP2539270.1"/>
    </source>
</evidence>
<reference evidence="4 6" key="3">
    <citation type="journal article" date="2024" name="Syst. Appl. Microbiol.">
        <title>Helicobacter cappadocius sp. nov., from lizards: The first psychrotrophic Helicobacter species.</title>
        <authorList>
            <person name="Aydin F."/>
            <person name="Tarhane S."/>
            <person name="Karakaya E."/>
            <person name="Abay S."/>
            <person name="Kayman T."/>
            <person name="Guran O."/>
            <person name="Bozkurt E."/>
            <person name="Uzum N."/>
            <person name="Avci A."/>
            <person name="Olgun K."/>
            <person name="Jablonski D."/>
            <person name="Guran C."/>
            <person name="Burcin Saticioglu I."/>
        </authorList>
    </citation>
    <scope>NUCLEOTIDE SEQUENCE [LARGE SCALE GENOMIC DNA]</scope>
    <source>
        <strain evidence="4">Faydin-H75</strain>
        <strain evidence="6">faydin-H76</strain>
    </source>
</reference>
<keyword evidence="2" id="KW-0812">Transmembrane</keyword>
<dbReference type="EC" id="3.4.-.-" evidence="5"/>
<dbReference type="GO" id="GO:0004222">
    <property type="term" value="F:metalloendopeptidase activity"/>
    <property type="evidence" value="ECO:0007669"/>
    <property type="project" value="TreeGrafter"/>
</dbReference>
<dbReference type="InterPro" id="IPR016047">
    <property type="entry name" value="M23ase_b-sheet_dom"/>
</dbReference>
<keyword evidence="2" id="KW-0472">Membrane</keyword>
<dbReference type="EMBL" id="JAUYZK010000007">
    <property type="protein sequence ID" value="MDP2539270.1"/>
    <property type="molecule type" value="Genomic_DNA"/>
</dbReference>
<dbReference type="EMBL" id="JAUPEV010000007">
    <property type="protein sequence ID" value="MDO7253300.1"/>
    <property type="molecule type" value="Genomic_DNA"/>
</dbReference>
<dbReference type="Proteomes" id="UP001177258">
    <property type="component" value="Unassembled WGS sequence"/>
</dbReference>
<dbReference type="PANTHER" id="PTHR21666:SF289">
    <property type="entry name" value="L-ALA--D-GLU ENDOPEPTIDASE"/>
    <property type="match status" value="1"/>
</dbReference>
<dbReference type="RefSeq" id="WP_305517149.1">
    <property type="nucleotide sequence ID" value="NZ_JAUPEV010000007.1"/>
</dbReference>
<dbReference type="CDD" id="cd12797">
    <property type="entry name" value="M23_peptidase"/>
    <property type="match status" value="1"/>
</dbReference>
<dbReference type="Pfam" id="PF01551">
    <property type="entry name" value="Peptidase_M23"/>
    <property type="match status" value="1"/>
</dbReference>
<accession>A0AA90TF50</accession>
<sequence length="474" mass="52840">MKFKSFLKLVILAVVIVGGYMIYTSDFFESKPPALDVYMVLDKKFVKIDEKAYWNPEKKIEIAAKDESGIKGYKVTAKTSDGVLVVDKEVVVLKKPKEKIFVLPTPEVKLPDGAKVHYEITVTDWSNSHFFSGNKAIKKLDLTIDTQAPLVNVIANSYKISYGGSALLIFKVIDNSIESISVSNGTNDFKVFPFMKPGYYAVILAWPVQNTFFNGTITVLDKAYNKKRVAIPLIKDLSPKYRYSNIKVKDNFLNGKLNELIDTVGERSPDSFDNNKNKFNYINETIRNRDEALISKVSSDVDYTSMTEPIELNAFLPLKGSVVVGSFGDHRSYYLGKKLISKSLHLGLDIASVKNAPIVSTNSGKVLLTELLGVYGNTTIIYHGFGLSSLYSHMSKFSLKPGENITAGTIIGFTGQTGWAFGDHLHLGLLVQGNPVRDVEWMDAKWIKANITDVFMKAKNIIEDAGDQNKTEKY</sequence>
<gene>
    <name evidence="4" type="ORF">Q5I04_05170</name>
    <name evidence="5" type="ORF">Q5I06_05730</name>
</gene>
<dbReference type="InterPro" id="IPR011055">
    <property type="entry name" value="Dup_hybrid_motif"/>
</dbReference>
<dbReference type="Gene3D" id="2.70.70.10">
    <property type="entry name" value="Glucose Permease (Domain IIA)"/>
    <property type="match status" value="1"/>
</dbReference>
<organism evidence="5 6">
    <name type="scientific">Helicobacter cappadocius</name>
    <dbReference type="NCBI Taxonomy" id="3063998"/>
    <lineage>
        <taxon>Bacteria</taxon>
        <taxon>Pseudomonadati</taxon>
        <taxon>Campylobacterota</taxon>
        <taxon>Epsilonproteobacteria</taxon>
        <taxon>Campylobacterales</taxon>
        <taxon>Helicobacteraceae</taxon>
        <taxon>Helicobacter</taxon>
    </lineage>
</organism>
<evidence type="ECO:0000313" key="6">
    <source>
        <dbReference type="Proteomes" id="UP001177258"/>
    </source>
</evidence>
<keyword evidence="1" id="KW-0732">Signal</keyword>
<comment type="caution">
    <text evidence="5">The sequence shown here is derived from an EMBL/GenBank/DDBJ whole genome shotgun (WGS) entry which is preliminary data.</text>
</comment>
<name>A0AA90TF50_9HELI</name>
<dbReference type="SUPFAM" id="SSF51261">
    <property type="entry name" value="Duplicated hybrid motif"/>
    <property type="match status" value="1"/>
</dbReference>
<reference evidence="5 7" key="1">
    <citation type="submission" date="2023-07" db="EMBL/GenBank/DDBJ databases">
        <title>Unpublished Manusciprt.</title>
        <authorList>
            <person name="Aydin F."/>
            <person name="Tarhane S."/>
            <person name="Saticioglu I.B."/>
            <person name="Karakaya E."/>
            <person name="Abay S."/>
            <person name="Guran O."/>
            <person name="Bozkurt E."/>
            <person name="Uzum N."/>
            <person name="Olgun K."/>
            <person name="Jablonski D."/>
        </authorList>
    </citation>
    <scope>NUCLEOTIDE SEQUENCE</scope>
    <source>
        <strain evidence="7">faydin-H75</strain>
        <strain evidence="5">Faydin-H76</strain>
    </source>
</reference>
<feature type="transmembrane region" description="Helical" evidence="2">
    <location>
        <begin position="7"/>
        <end position="23"/>
    </location>
</feature>
<dbReference type="AlphaFoldDB" id="A0AA90TF50"/>
<keyword evidence="5" id="KW-0378">Hydrolase</keyword>
<evidence type="ECO:0000313" key="7">
    <source>
        <dbReference type="Proteomes" id="UP001240777"/>
    </source>
</evidence>
<dbReference type="Proteomes" id="UP001240777">
    <property type="component" value="Unassembled WGS sequence"/>
</dbReference>
<reference evidence="4" key="2">
    <citation type="submission" date="2023-07" db="EMBL/GenBank/DDBJ databases">
        <authorList>
            <person name="Aydin F."/>
            <person name="Tarhane S."/>
            <person name="Saticioglu I.B."/>
            <person name="Karakaya E."/>
            <person name="Abay S."/>
            <person name="Guran O."/>
            <person name="Bozkurt E."/>
            <person name="Uzum N."/>
            <person name="Olgun K."/>
            <person name="Jablonski D."/>
        </authorList>
    </citation>
    <scope>NUCLEOTIDE SEQUENCE</scope>
    <source>
        <strain evidence="4">Faydin-H75</strain>
    </source>
</reference>
<evidence type="ECO:0000256" key="1">
    <source>
        <dbReference type="ARBA" id="ARBA00022729"/>
    </source>
</evidence>
<dbReference type="InterPro" id="IPR050570">
    <property type="entry name" value="Cell_wall_metabolism_enzyme"/>
</dbReference>
<protein>
    <submittedName>
        <fullName evidence="5">M23 family metallopeptidase</fullName>
        <ecNumber evidence="5">3.4.-.-</ecNumber>
    </submittedName>
</protein>
<evidence type="ECO:0000259" key="3">
    <source>
        <dbReference type="Pfam" id="PF01551"/>
    </source>
</evidence>
<evidence type="ECO:0000256" key="2">
    <source>
        <dbReference type="SAM" id="Phobius"/>
    </source>
</evidence>
<keyword evidence="7" id="KW-1185">Reference proteome</keyword>
<dbReference type="PANTHER" id="PTHR21666">
    <property type="entry name" value="PEPTIDASE-RELATED"/>
    <property type="match status" value="1"/>
</dbReference>
<feature type="domain" description="M23ase beta-sheet core" evidence="3">
    <location>
        <begin position="344"/>
        <end position="436"/>
    </location>
</feature>
<evidence type="ECO:0000313" key="4">
    <source>
        <dbReference type="EMBL" id="MDO7253300.1"/>
    </source>
</evidence>
<keyword evidence="2" id="KW-1133">Transmembrane helix</keyword>